<dbReference type="EMBL" id="MQVM01000001">
    <property type="protein sequence ID" value="ONH77931.1"/>
    <property type="molecule type" value="Genomic_DNA"/>
</dbReference>
<evidence type="ECO:0000256" key="1">
    <source>
        <dbReference type="ARBA" id="ARBA00001933"/>
    </source>
</evidence>
<evidence type="ECO:0000256" key="8">
    <source>
        <dbReference type="ARBA" id="ARBA00051993"/>
    </source>
</evidence>
<evidence type="ECO:0000313" key="13">
    <source>
        <dbReference type="EMBL" id="ONH77931.1"/>
    </source>
</evidence>
<dbReference type="InterPro" id="IPR004839">
    <property type="entry name" value="Aminotransferase_I/II_large"/>
</dbReference>
<dbReference type="EC" id="2.6.1.57" evidence="9"/>
<dbReference type="eggNOG" id="KOG0634">
    <property type="taxonomic scope" value="Eukaryota"/>
</dbReference>
<organism evidence="12 14">
    <name type="scientific">Pichia kudriavzevii</name>
    <name type="common">Yeast</name>
    <name type="synonym">Issatchenkia orientalis</name>
    <dbReference type="NCBI Taxonomy" id="4909"/>
    <lineage>
        <taxon>Eukaryota</taxon>
        <taxon>Fungi</taxon>
        <taxon>Dikarya</taxon>
        <taxon>Ascomycota</taxon>
        <taxon>Saccharomycotina</taxon>
        <taxon>Pichiomycetes</taxon>
        <taxon>Pichiales</taxon>
        <taxon>Pichiaceae</taxon>
        <taxon>Pichia</taxon>
    </lineage>
</organism>
<evidence type="ECO:0000313" key="14">
    <source>
        <dbReference type="Proteomes" id="UP000029867"/>
    </source>
</evidence>
<evidence type="ECO:0000313" key="16">
    <source>
        <dbReference type="Proteomes" id="UP000249293"/>
    </source>
</evidence>
<dbReference type="GO" id="GO:0009074">
    <property type="term" value="P:aromatic amino acid family catabolic process"/>
    <property type="evidence" value="ECO:0007669"/>
    <property type="project" value="TreeGrafter"/>
</dbReference>
<dbReference type="Proteomes" id="UP000029867">
    <property type="component" value="Unassembled WGS sequence"/>
</dbReference>
<evidence type="ECO:0000256" key="9">
    <source>
        <dbReference type="ARBA" id="ARBA00067014"/>
    </source>
</evidence>
<keyword evidence="4" id="KW-0963">Cytoplasm</keyword>
<dbReference type="FunFam" id="3.40.640.10:FF:000074">
    <property type="entry name" value="Aromatic amino acid aminotransferase"/>
    <property type="match status" value="1"/>
</dbReference>
<comment type="subcellular location">
    <subcellularLocation>
        <location evidence="2">Cytoplasm</location>
    </subcellularLocation>
</comment>
<reference evidence="12" key="2">
    <citation type="submission" date="2014-08" db="EMBL/GenBank/DDBJ databases">
        <title>Exploiting Issatchenkia orientalis SD108 for Succinic Acid Production.</title>
        <authorList>
            <person name="Xiao H."/>
            <person name="Shao Z."/>
            <person name="Jiang Y."/>
            <person name="Dole S."/>
            <person name="Zhao H."/>
        </authorList>
    </citation>
    <scope>NUCLEOTIDE SEQUENCE [LARGE SCALE GENOMIC DNA]</scope>
    <source>
        <strain evidence="12">SD108</strain>
    </source>
</reference>
<dbReference type="OrthoDB" id="691673at2759"/>
<dbReference type="GO" id="GO:0005737">
    <property type="term" value="C:cytoplasm"/>
    <property type="evidence" value="ECO:0007669"/>
    <property type="project" value="UniProtKB-SubCell"/>
</dbReference>
<dbReference type="GO" id="GO:0030170">
    <property type="term" value="F:pyridoxal phosphate binding"/>
    <property type="evidence" value="ECO:0007669"/>
    <property type="project" value="InterPro"/>
</dbReference>
<evidence type="ECO:0000313" key="15">
    <source>
        <dbReference type="Proteomes" id="UP000189274"/>
    </source>
</evidence>
<reference evidence="14" key="1">
    <citation type="journal article" date="2014" name="Microb. Cell Fact.">
        <title>Exploiting Issatchenkia orientalis SD108 for succinic acid production.</title>
        <authorList>
            <person name="Xiao H."/>
            <person name="Shao Z."/>
            <person name="Jiang Y."/>
            <person name="Dole S."/>
            <person name="Zhao H."/>
        </authorList>
    </citation>
    <scope>NUCLEOTIDE SEQUENCE [LARGE SCALE GENOMIC DNA]</scope>
    <source>
        <strain evidence="14">SD108</strain>
    </source>
</reference>
<dbReference type="PANTHER" id="PTHR42790:SF21">
    <property type="entry name" value="AROMATIC_AMINOADIPATE AMINOTRANSFERASE 1"/>
    <property type="match status" value="1"/>
</dbReference>
<dbReference type="GO" id="GO:0006571">
    <property type="term" value="P:tyrosine biosynthetic process"/>
    <property type="evidence" value="ECO:0007669"/>
    <property type="project" value="EnsemblFungi"/>
</dbReference>
<evidence type="ECO:0000256" key="7">
    <source>
        <dbReference type="ARBA" id="ARBA00022898"/>
    </source>
</evidence>
<dbReference type="STRING" id="4909.A0A099P7M7"/>
<dbReference type="GO" id="GO:0047536">
    <property type="term" value="F:2-aminoadipate transaminase activity"/>
    <property type="evidence" value="ECO:0007669"/>
    <property type="project" value="EnsemblFungi"/>
</dbReference>
<evidence type="ECO:0000256" key="6">
    <source>
        <dbReference type="ARBA" id="ARBA00022679"/>
    </source>
</evidence>
<evidence type="ECO:0000256" key="5">
    <source>
        <dbReference type="ARBA" id="ARBA00022576"/>
    </source>
</evidence>
<feature type="domain" description="Aminotransferase class I/classII large" evidence="10">
    <location>
        <begin position="95"/>
        <end position="462"/>
    </location>
</feature>
<comment type="similarity">
    <text evidence="3">Belongs to the class-I pyridoxal-phosphate-dependent aminotransferase family.</text>
</comment>
<keyword evidence="16" id="KW-1185">Reference proteome</keyword>
<dbReference type="EMBL" id="CP028777">
    <property type="protein sequence ID" value="AWU78045.1"/>
    <property type="molecule type" value="Genomic_DNA"/>
</dbReference>
<dbReference type="InterPro" id="IPR015421">
    <property type="entry name" value="PyrdxlP-dep_Trfase_major"/>
</dbReference>
<dbReference type="EMBL" id="JQFK01000004">
    <property type="protein sequence ID" value="KGK40051.1"/>
    <property type="molecule type" value="Genomic_DNA"/>
</dbReference>
<sequence>MVKDLSHLLSEESKGREPSRLKVAFKYYGKDNIVFLGGGLPLADYFPWETITATSPAPPFADGIGAPPSVTGNATISEIHKHKVEEFDIPLAKSLQYGATQGSTELVDFLKEHTQMVHNVPYEEWDVALTIGNTQSWEACIRTFCNPGDSILLEEFTFPSAVECAKNLQVNFVPVKMDAYGIIPSALDELLANWDSSKPLPKLLYTICTGQNPTGSSLNNERRREIYKIACKYDFIIVEDEPYYFLQMEEYKQGAESSVKSQTHEEFLSALVKSFISMDVEGRVLRLDSLSKVLAPGSRIGWIVGQKPLLERFIRLHEVSIQAPSGFSQSIVQGLLARWGQSGYIDWLIALRKEYTIKRDFTIKCLEKNMPKEVVSWTPPIAGMFFTITIDASKHPKFEEFGKDPLKIEDAVYEHGLKEGCLMIPGSWFLAPNAEKSKEPHFFFRGTYAAVPLETLGVGLERFAKAIRAEFGLPAN</sequence>
<dbReference type="Proteomes" id="UP000249293">
    <property type="component" value="Chromosome 5"/>
</dbReference>
<accession>A0A099P7M7</accession>
<dbReference type="AlphaFoldDB" id="A0A099P7M7"/>
<dbReference type="InterPro" id="IPR050859">
    <property type="entry name" value="Class-I_PLP-dep_aminotransf"/>
</dbReference>
<evidence type="ECO:0000256" key="2">
    <source>
        <dbReference type="ARBA" id="ARBA00004496"/>
    </source>
</evidence>
<dbReference type="HOGENOM" id="CLU_017584_0_5_1"/>
<dbReference type="Pfam" id="PF00155">
    <property type="entry name" value="Aminotran_1_2"/>
    <property type="match status" value="1"/>
</dbReference>
<comment type="catalytic activity">
    <reaction evidence="8">
        <text>an aromatic L-alpha-amino acid + 2-oxoglutarate = an aromatic oxo-acid + L-glutamate</text>
        <dbReference type="Rhea" id="RHEA:17533"/>
        <dbReference type="ChEBI" id="CHEBI:16810"/>
        <dbReference type="ChEBI" id="CHEBI:29985"/>
        <dbReference type="ChEBI" id="CHEBI:73309"/>
        <dbReference type="ChEBI" id="CHEBI:84824"/>
        <dbReference type="EC" id="2.6.1.57"/>
    </reaction>
</comment>
<proteinExistence type="inferred from homology"/>
<keyword evidence="5 13" id="KW-0032">Aminotransferase</keyword>
<reference evidence="13" key="4">
    <citation type="submission" date="2017-01" db="EMBL/GenBank/DDBJ databases">
        <authorList>
            <person name="Mah S.A."/>
            <person name="Swanson W.J."/>
            <person name="Moy G.W."/>
            <person name="Vacquier V.D."/>
        </authorList>
    </citation>
    <scope>NUCLEOTIDE SEQUENCE [LARGE SCALE GENOMIC DNA]</scope>
    <source>
        <strain evidence="13">129</strain>
    </source>
</reference>
<name>A0A099P7M7_PICKU</name>
<reference evidence="11 16" key="5">
    <citation type="submission" date="2018-06" db="EMBL/GenBank/DDBJ databases">
        <title>Population genomics shows no distinction between pathogenic Candida krusei and environmental Pichia kudriavzevii: One species, four names.</title>
        <authorList>
            <person name="Douglass A.P."/>
            <person name="Offei B."/>
            <person name="Braun-Galleani S."/>
            <person name="Coughlan A.Y."/>
            <person name="Martos A."/>
            <person name="Ortiz-Merino R.A."/>
            <person name="Byrne K.P."/>
            <person name="Wolfe K.H."/>
        </authorList>
    </citation>
    <scope>NUCLEOTIDE SEQUENCE [LARGE SCALE GENOMIC DNA]</scope>
    <source>
        <strain evidence="11 16">CBS573</strain>
    </source>
</reference>
<dbReference type="Proteomes" id="UP000189274">
    <property type="component" value="Unassembled WGS sequence"/>
</dbReference>
<evidence type="ECO:0000256" key="3">
    <source>
        <dbReference type="ARBA" id="ARBA00007441"/>
    </source>
</evidence>
<reference evidence="15" key="3">
    <citation type="journal article" date="2017" name="Genome Announc.">
        <title>Genome sequences of Cyberlindnera fabianii 65, Pichia kudriavzevii 129, and Saccharomyces cerevisiae 131 isolated from fermented masau fruits in Zimbabwe.</title>
        <authorList>
            <person name="van Rijswijck I.M.H."/>
            <person name="Derks M.F.L."/>
            <person name="Abee T."/>
            <person name="de Ridder D."/>
            <person name="Smid E.J."/>
        </authorList>
    </citation>
    <scope>NUCLEOTIDE SEQUENCE [LARGE SCALE GENOMIC DNA]</scope>
    <source>
        <strain evidence="15">129</strain>
    </source>
</reference>
<evidence type="ECO:0000256" key="4">
    <source>
        <dbReference type="ARBA" id="ARBA00022490"/>
    </source>
</evidence>
<comment type="cofactor">
    <cofactor evidence="1">
        <name>pyridoxal 5'-phosphate</name>
        <dbReference type="ChEBI" id="CHEBI:597326"/>
    </cofactor>
</comment>
<dbReference type="InterPro" id="IPR015424">
    <property type="entry name" value="PyrdxlP-dep_Trfase"/>
</dbReference>
<dbReference type="GO" id="GO:0019878">
    <property type="term" value="P:lysine biosynthetic process via aminoadipic acid"/>
    <property type="evidence" value="ECO:0007669"/>
    <property type="project" value="TreeGrafter"/>
</dbReference>
<dbReference type="GO" id="GO:0008793">
    <property type="term" value="F:aromatic-amino-acid transaminase activity"/>
    <property type="evidence" value="ECO:0007669"/>
    <property type="project" value="EnsemblFungi"/>
</dbReference>
<evidence type="ECO:0000313" key="12">
    <source>
        <dbReference type="EMBL" id="KGK40051.1"/>
    </source>
</evidence>
<gene>
    <name evidence="13" type="ORF">BOH78_0269</name>
    <name evidence="11" type="ORF">C5L36_0E01100</name>
    <name evidence="12" type="ORF">JL09_g789</name>
</gene>
<dbReference type="VEuPathDB" id="FungiDB:C5L36_0E01100"/>
<keyword evidence="6 13" id="KW-0808">Transferase</keyword>
<dbReference type="PANTHER" id="PTHR42790">
    <property type="entry name" value="AMINOTRANSFERASE"/>
    <property type="match status" value="1"/>
</dbReference>
<dbReference type="Gene3D" id="3.40.640.10">
    <property type="entry name" value="Type I PLP-dependent aspartate aminotransferase-like (Major domain)"/>
    <property type="match status" value="1"/>
</dbReference>
<evidence type="ECO:0000313" key="11">
    <source>
        <dbReference type="EMBL" id="AWU78045.1"/>
    </source>
</evidence>
<keyword evidence="7" id="KW-0663">Pyridoxal phosphate</keyword>
<evidence type="ECO:0000259" key="10">
    <source>
        <dbReference type="Pfam" id="PF00155"/>
    </source>
</evidence>
<dbReference type="GO" id="GO:0009094">
    <property type="term" value="P:L-phenylalanine biosynthetic process"/>
    <property type="evidence" value="ECO:0007669"/>
    <property type="project" value="EnsemblFungi"/>
</dbReference>
<dbReference type="SUPFAM" id="SSF53383">
    <property type="entry name" value="PLP-dependent transferases"/>
    <property type="match status" value="1"/>
</dbReference>
<protein>
    <recommendedName>
        <fullName evidence="9">aromatic-amino-acid transaminase</fullName>
        <ecNumber evidence="9">2.6.1.57</ecNumber>
    </recommendedName>
</protein>
<dbReference type="CDD" id="cd00609">
    <property type="entry name" value="AAT_like"/>
    <property type="match status" value="1"/>
</dbReference>